<dbReference type="PROSITE" id="PS50928">
    <property type="entry name" value="ABC_TM1"/>
    <property type="match status" value="1"/>
</dbReference>
<keyword evidence="5 7" id="KW-1133">Transmembrane helix</keyword>
<feature type="domain" description="ABC transmembrane type-1" evidence="8">
    <location>
        <begin position="61"/>
        <end position="257"/>
    </location>
</feature>
<feature type="transmembrane region" description="Helical" evidence="7">
    <location>
        <begin position="236"/>
        <end position="257"/>
    </location>
</feature>
<organism evidence="9">
    <name type="scientific">viral metagenome</name>
    <dbReference type="NCBI Taxonomy" id="1070528"/>
    <lineage>
        <taxon>unclassified sequences</taxon>
        <taxon>metagenomes</taxon>
        <taxon>organismal metagenomes</taxon>
    </lineage>
</organism>
<keyword evidence="3" id="KW-1003">Cell membrane</keyword>
<evidence type="ECO:0000256" key="2">
    <source>
        <dbReference type="ARBA" id="ARBA00022448"/>
    </source>
</evidence>
<evidence type="ECO:0000313" key="9">
    <source>
        <dbReference type="EMBL" id="QJA72492.1"/>
    </source>
</evidence>
<evidence type="ECO:0000259" key="8">
    <source>
        <dbReference type="PROSITE" id="PS50928"/>
    </source>
</evidence>
<accession>A0A6M3JTQ4</accession>
<feature type="transmembrane region" description="Helical" evidence="7">
    <location>
        <begin position="67"/>
        <end position="89"/>
    </location>
</feature>
<protein>
    <submittedName>
        <fullName evidence="9">Putative transporter domain contining protein</fullName>
    </submittedName>
</protein>
<evidence type="ECO:0000256" key="6">
    <source>
        <dbReference type="ARBA" id="ARBA00023136"/>
    </source>
</evidence>
<feature type="transmembrane region" description="Helical" evidence="7">
    <location>
        <begin position="96"/>
        <end position="117"/>
    </location>
</feature>
<dbReference type="InterPro" id="IPR000515">
    <property type="entry name" value="MetI-like"/>
</dbReference>
<dbReference type="GO" id="GO:0005886">
    <property type="term" value="C:plasma membrane"/>
    <property type="evidence" value="ECO:0007669"/>
    <property type="project" value="UniProtKB-SubCell"/>
</dbReference>
<dbReference type="PANTHER" id="PTHR43744:SF2">
    <property type="entry name" value="ARABINOOLIGOSACCHARIDES TRANSPORT SYSTEM PERMEASE PROTEIN ARAQ"/>
    <property type="match status" value="1"/>
</dbReference>
<reference evidence="9" key="1">
    <citation type="submission" date="2020-03" db="EMBL/GenBank/DDBJ databases">
        <title>The deep terrestrial virosphere.</title>
        <authorList>
            <person name="Holmfeldt K."/>
            <person name="Nilsson E."/>
            <person name="Simone D."/>
            <person name="Lopez-Fernandez M."/>
            <person name="Wu X."/>
            <person name="de Brujin I."/>
            <person name="Lundin D."/>
            <person name="Andersson A."/>
            <person name="Bertilsson S."/>
            <person name="Dopson M."/>
        </authorList>
    </citation>
    <scope>NUCLEOTIDE SEQUENCE</scope>
    <source>
        <strain evidence="9">MM415A02746</strain>
    </source>
</reference>
<keyword evidence="4 7" id="KW-0812">Transmembrane</keyword>
<dbReference type="CDD" id="cd06261">
    <property type="entry name" value="TM_PBP2"/>
    <property type="match status" value="1"/>
</dbReference>
<keyword evidence="6 7" id="KW-0472">Membrane</keyword>
<dbReference type="GO" id="GO:0055085">
    <property type="term" value="P:transmembrane transport"/>
    <property type="evidence" value="ECO:0007669"/>
    <property type="project" value="InterPro"/>
</dbReference>
<feature type="transmembrane region" description="Helical" evidence="7">
    <location>
        <begin position="129"/>
        <end position="150"/>
    </location>
</feature>
<evidence type="ECO:0000256" key="4">
    <source>
        <dbReference type="ARBA" id="ARBA00022692"/>
    </source>
</evidence>
<dbReference type="AlphaFoldDB" id="A0A6M3JTQ4"/>
<name>A0A6M3JTQ4_9ZZZZ</name>
<comment type="subcellular location">
    <subcellularLocation>
        <location evidence="1">Cell membrane</location>
        <topology evidence="1">Multi-pass membrane protein</topology>
    </subcellularLocation>
</comment>
<sequence length="271" mass="30561">MKYAAVAILLLIVAFPMIWMLWGSTLDIWGILAMPPRLSLEHVTLKNYYHVIVGRPVFKWCLNTLKIWVVSVVLSVLATFMAGFAFSIYDFKGQRVLFWLFLLGIIVPYNAMIIPLFVTVKKMGIGGTWLAAVAPNIFWPVGMLICRDYIDRVPRSMFDAGMIEGASDMRIITQVYLPLCKPLFGALVIFRSIRVLTDFLWQMLNLQADAQKNLLVGLMFVVMRRGGDSVTNINPIGQQLAVGTLLAIPIVIIFAIFQRYFIHGIISGVKE</sequence>
<dbReference type="SUPFAM" id="SSF161098">
    <property type="entry name" value="MetI-like"/>
    <property type="match status" value="1"/>
</dbReference>
<dbReference type="Pfam" id="PF00528">
    <property type="entry name" value="BPD_transp_1"/>
    <property type="match status" value="1"/>
</dbReference>
<evidence type="ECO:0000256" key="3">
    <source>
        <dbReference type="ARBA" id="ARBA00022475"/>
    </source>
</evidence>
<evidence type="ECO:0000256" key="1">
    <source>
        <dbReference type="ARBA" id="ARBA00004651"/>
    </source>
</evidence>
<dbReference type="Gene3D" id="1.10.3720.10">
    <property type="entry name" value="MetI-like"/>
    <property type="match status" value="1"/>
</dbReference>
<keyword evidence="2" id="KW-0813">Transport</keyword>
<dbReference type="PANTHER" id="PTHR43744">
    <property type="entry name" value="ABC TRANSPORTER PERMEASE PROTEIN MG189-RELATED-RELATED"/>
    <property type="match status" value="1"/>
</dbReference>
<dbReference type="InterPro" id="IPR035906">
    <property type="entry name" value="MetI-like_sf"/>
</dbReference>
<dbReference type="EMBL" id="MT141955">
    <property type="protein sequence ID" value="QJA72492.1"/>
    <property type="molecule type" value="Genomic_DNA"/>
</dbReference>
<evidence type="ECO:0000256" key="5">
    <source>
        <dbReference type="ARBA" id="ARBA00022989"/>
    </source>
</evidence>
<gene>
    <name evidence="9" type="ORF">MM415A02746_0008</name>
</gene>
<evidence type="ECO:0000256" key="7">
    <source>
        <dbReference type="SAM" id="Phobius"/>
    </source>
</evidence>
<proteinExistence type="predicted"/>